<evidence type="ECO:0000313" key="2">
    <source>
        <dbReference type="Proteomes" id="UP000600877"/>
    </source>
</evidence>
<reference evidence="2" key="1">
    <citation type="journal article" date="2019" name="Int. J. Syst. Evol. Microbiol.">
        <title>The Global Catalogue of Microorganisms (GCM) 10K type strain sequencing project: providing services to taxonomists for standard genome sequencing and annotation.</title>
        <authorList>
            <consortium name="The Broad Institute Genomics Platform"/>
            <consortium name="The Broad Institute Genome Sequencing Center for Infectious Disease"/>
            <person name="Wu L."/>
            <person name="Ma J."/>
        </authorList>
    </citation>
    <scope>NUCLEOTIDE SEQUENCE [LARGE SCALE GENOMIC DNA]</scope>
    <source>
        <strain evidence="2">KCTC 32041</strain>
    </source>
</reference>
<gene>
    <name evidence="1" type="ORF">GCM10011290_11400</name>
</gene>
<dbReference type="Proteomes" id="UP000600877">
    <property type="component" value="Unassembled WGS sequence"/>
</dbReference>
<dbReference type="EMBL" id="BMYW01000003">
    <property type="protein sequence ID" value="GGX85482.1"/>
    <property type="molecule type" value="Genomic_DNA"/>
</dbReference>
<protein>
    <submittedName>
        <fullName evidence="1">Uncharacterized protein</fullName>
    </submittedName>
</protein>
<evidence type="ECO:0000313" key="1">
    <source>
        <dbReference type="EMBL" id="GGX85482.1"/>
    </source>
</evidence>
<accession>A0ABQ2YLC4</accession>
<name>A0ABQ2YLC4_9NEIS</name>
<organism evidence="1 2">
    <name type="scientific">Vogesella alkaliphila</name>
    <dbReference type="NCBI Taxonomy" id="1193621"/>
    <lineage>
        <taxon>Bacteria</taxon>
        <taxon>Pseudomonadati</taxon>
        <taxon>Pseudomonadota</taxon>
        <taxon>Betaproteobacteria</taxon>
        <taxon>Neisseriales</taxon>
        <taxon>Chromobacteriaceae</taxon>
        <taxon>Vogesella</taxon>
    </lineage>
</organism>
<dbReference type="RefSeq" id="WP_189373188.1">
    <property type="nucleotide sequence ID" value="NZ_BMYW01000003.1"/>
</dbReference>
<comment type="caution">
    <text evidence="1">The sequence shown here is derived from an EMBL/GenBank/DDBJ whole genome shotgun (WGS) entry which is preliminary data.</text>
</comment>
<sequence>MPAHSELFPWPSYYGHFNFFEDRMMSHDDVKSLERMGNGLYALQRQNGETLRIFICECYAFGVAEYLEAVENFGALDAVIINSAWCGYGPETKRYCRDKRVGLFFIRDFMAALNRNDFWNYLNEGEREQFGMRGWI</sequence>
<proteinExistence type="predicted"/>
<keyword evidence="2" id="KW-1185">Reference proteome</keyword>